<proteinExistence type="predicted"/>
<name>A0A2G5SPX1_9PELO</name>
<organism evidence="2 3">
    <name type="scientific">Caenorhabditis nigoni</name>
    <dbReference type="NCBI Taxonomy" id="1611254"/>
    <lineage>
        <taxon>Eukaryota</taxon>
        <taxon>Metazoa</taxon>
        <taxon>Ecdysozoa</taxon>
        <taxon>Nematoda</taxon>
        <taxon>Chromadorea</taxon>
        <taxon>Rhabditida</taxon>
        <taxon>Rhabditina</taxon>
        <taxon>Rhabditomorpha</taxon>
        <taxon>Rhabditoidea</taxon>
        <taxon>Rhabditidae</taxon>
        <taxon>Peloderinae</taxon>
        <taxon>Caenorhabditis</taxon>
    </lineage>
</organism>
<feature type="compositionally biased region" description="Basic and acidic residues" evidence="1">
    <location>
        <begin position="183"/>
        <end position="196"/>
    </location>
</feature>
<protein>
    <submittedName>
        <fullName evidence="2">Uncharacterized protein</fullName>
    </submittedName>
</protein>
<dbReference type="Proteomes" id="UP000230233">
    <property type="component" value="Chromosome X"/>
</dbReference>
<evidence type="ECO:0000313" key="2">
    <source>
        <dbReference type="EMBL" id="PIC17144.1"/>
    </source>
</evidence>
<dbReference type="AlphaFoldDB" id="A0A2G5SPX1"/>
<accession>A0A2G5SPX1</accession>
<dbReference type="EMBL" id="PDUG01000006">
    <property type="protein sequence ID" value="PIC17144.1"/>
    <property type="molecule type" value="Genomic_DNA"/>
</dbReference>
<feature type="region of interest" description="Disordered" evidence="1">
    <location>
        <begin position="146"/>
        <end position="200"/>
    </location>
</feature>
<reference evidence="3" key="1">
    <citation type="submission" date="2017-10" db="EMBL/GenBank/DDBJ databases">
        <title>Rapid genome shrinkage in a self-fertile nematode reveals novel sperm competition proteins.</title>
        <authorList>
            <person name="Yin D."/>
            <person name="Schwarz E.M."/>
            <person name="Thomas C.G."/>
            <person name="Felde R.L."/>
            <person name="Korf I.F."/>
            <person name="Cutter A.D."/>
            <person name="Schartner C.M."/>
            <person name="Ralston E.J."/>
            <person name="Meyer B.J."/>
            <person name="Haag E.S."/>
        </authorList>
    </citation>
    <scope>NUCLEOTIDE SEQUENCE [LARGE SCALE GENOMIC DNA]</scope>
    <source>
        <strain evidence="3">JU1422</strain>
    </source>
</reference>
<keyword evidence="3" id="KW-1185">Reference proteome</keyword>
<evidence type="ECO:0000256" key="1">
    <source>
        <dbReference type="SAM" id="MobiDB-lite"/>
    </source>
</evidence>
<comment type="caution">
    <text evidence="2">The sequence shown here is derived from an EMBL/GenBank/DDBJ whole genome shotgun (WGS) entry which is preliminary data.</text>
</comment>
<feature type="region of interest" description="Disordered" evidence="1">
    <location>
        <begin position="351"/>
        <end position="371"/>
    </location>
</feature>
<evidence type="ECO:0000313" key="3">
    <source>
        <dbReference type="Proteomes" id="UP000230233"/>
    </source>
</evidence>
<sequence>MSTILEPQSENVKRTMLYGYFKKGLSPEVAVENLIEDFPAITRQKGMAWFARFRAGILEIGENISINAEGIVVDRSVRIKRELEDAEQADGEPPARMNPNPVIVPKREVDEVDGENQHPQGNAVANHVVAQQQPAPHVVPTVAFNQNPANPANRDPQVAPKIEGEDRDGVNPAQANRVNEVNRAPEIDRNQREARARPVRRVQRAVAIPPQNPVHPVPIQPGMHPVNLANHFPLAPPPFPIAPQLLPNLPLNQLAIQFPLLFGPQQVMNPQYIGAALGLPMWNQAGNIGQLQNFNVGFGRQNWQLPQHQELAAQQNQVAVDNNHLDEDELPQHQEMAGQQNQVAVDNNHLEEDDSEEDDLEGDDLEEDDLEEDELPQLQELAAQQNQVAVNNNHQEEDDLEEDELPQHRELVAQRNRVAQNLRFRKIEICLGNGTVALCQCQTWEDELETLFIEKDEGCTIKRGPHQLESPDHFIDCAIDELKRITANNGVEIKQLKVSCNQHVTSTLLDIIIKPLQISSLFENCGN</sequence>
<gene>
    <name evidence="2" type="primary">Cnig_chr_X.g23486</name>
    <name evidence="2" type="ORF">B9Z55_023486</name>
</gene>